<dbReference type="AlphaFoldDB" id="A0A077GGA0"/>
<evidence type="ECO:0000313" key="1">
    <source>
        <dbReference type="EMBL" id="AKA31255.1"/>
    </source>
</evidence>
<dbReference type="EMBL" id="CP072270">
    <property type="protein sequence ID" value="QTK44773.1"/>
    <property type="molecule type" value="Genomic_DNA"/>
</dbReference>
<dbReference type="Proteomes" id="UP000066661">
    <property type="component" value="Chromosome I"/>
</dbReference>
<dbReference type="GeneID" id="92894442"/>
<evidence type="ECO:0000313" key="5">
    <source>
        <dbReference type="EMBL" id="QTK44773.1"/>
    </source>
</evidence>
<reference evidence="5" key="7">
    <citation type="submission" date="2021-03" db="EMBL/GenBank/DDBJ databases">
        <title>Complete genome sequencing of Acinetobacter baumannii.</title>
        <authorList>
            <person name="Yadav B."/>
            <person name="Makwana N."/>
            <person name="Kharat A.S."/>
            <person name="Veeraraghavan B."/>
            <person name="Vijayakumar S."/>
            <person name="Priya M."/>
        </authorList>
    </citation>
    <scope>NUCLEOTIDE SEQUENCE</scope>
    <source>
        <strain evidence="5">KSK6</strain>
    </source>
</reference>
<evidence type="ECO:0000313" key="2">
    <source>
        <dbReference type="EMBL" id="CUW35763.1"/>
    </source>
</evidence>
<evidence type="ECO:0000313" key="3">
    <source>
        <dbReference type="EMBL" id="OIG72225.1"/>
    </source>
</evidence>
<reference evidence="7" key="2">
    <citation type="submission" date="2015-03" db="EMBL/GenBank/DDBJ databases">
        <authorList>
            <person name="Gallagher L.A."/>
            <person name="Hayden H.S."/>
            <person name="Weiss E.J."/>
            <person name="Hager K.R."/>
            <person name="Ramage E."/>
            <person name="Radey M.R."/>
            <person name="Bydalek R."/>
            <person name="Manoil C."/>
            <person name="Miller S.I."/>
            <person name="Brittnacher M.J."/>
        </authorList>
    </citation>
    <scope>NUCLEOTIDE SEQUENCE [LARGE SCALE GENOMIC DNA]</scope>
    <source>
        <strain evidence="7">AB5075-UW</strain>
    </source>
</reference>
<evidence type="ECO:0000313" key="8">
    <source>
        <dbReference type="Proteomes" id="UP000066661"/>
    </source>
</evidence>
<evidence type="ECO:0000313" key="7">
    <source>
        <dbReference type="Proteomes" id="UP000032746"/>
    </source>
</evidence>
<evidence type="ECO:0000313" key="4">
    <source>
        <dbReference type="EMBL" id="OWK66973.1"/>
    </source>
</evidence>
<evidence type="ECO:0000313" key="11">
    <source>
        <dbReference type="Proteomes" id="UP000252694"/>
    </source>
</evidence>
<dbReference type="Proteomes" id="UP000197394">
    <property type="component" value="Unassembled WGS sequence"/>
</dbReference>
<dbReference type="SUPFAM" id="SSF54427">
    <property type="entry name" value="NTF2-like"/>
    <property type="match status" value="1"/>
</dbReference>
<dbReference type="Proteomes" id="UP000032746">
    <property type="component" value="Chromosome"/>
</dbReference>
<dbReference type="EMBL" id="LYKI01000023">
    <property type="protein sequence ID" value="OIG72225.1"/>
    <property type="molecule type" value="Genomic_DNA"/>
</dbReference>
<proteinExistence type="predicted"/>
<dbReference type="EMBL" id="UFMQ01000021">
    <property type="protein sequence ID" value="SST29450.1"/>
    <property type="molecule type" value="Genomic_DNA"/>
</dbReference>
<dbReference type="EMBL" id="NGKM01000006">
    <property type="protein sequence ID" value="OWK66973.1"/>
    <property type="molecule type" value="Genomic_DNA"/>
</dbReference>
<organism evidence="3 9">
    <name type="scientific">Acinetobacter baumannii</name>
    <dbReference type="NCBI Taxonomy" id="470"/>
    <lineage>
        <taxon>Bacteria</taxon>
        <taxon>Pseudomonadati</taxon>
        <taxon>Pseudomonadota</taxon>
        <taxon>Gammaproteobacteria</taxon>
        <taxon>Moraxellales</taxon>
        <taxon>Moraxellaceae</taxon>
        <taxon>Acinetobacter</taxon>
        <taxon>Acinetobacter calcoaceticus/baumannii complex</taxon>
    </lineage>
</organism>
<protein>
    <submittedName>
        <fullName evidence="3">DUF2358 domain-containing protein</fullName>
    </submittedName>
    <submittedName>
        <fullName evidence="4">Nuclear transport factor 2 family protein</fullName>
    </submittedName>
</protein>
<dbReference type="PROSITE" id="PS51257">
    <property type="entry name" value="PROKAR_LIPOPROTEIN"/>
    <property type="match status" value="1"/>
</dbReference>
<dbReference type="Proteomes" id="UP000252694">
    <property type="component" value="Unassembled WGS sequence"/>
</dbReference>
<dbReference type="PATRIC" id="fig|470.1294.peg.2673"/>
<dbReference type="Gene3D" id="3.10.450.50">
    <property type="match status" value="1"/>
</dbReference>
<evidence type="ECO:0000313" key="10">
    <source>
        <dbReference type="Proteomes" id="UP000197394"/>
    </source>
</evidence>
<sequence>MKIITTALGLITLAGLTACKSVPSYSGDYGKAEQKITGIELDDQQALDVGNRFVAAFNTLGTPSFVNNASNLYADQLYINDTLSQFSQKKDLIKHFEGMNARVNNVTVKLISATHHQDTAYIHWYMTYDFKMLGRSKTMASYGISQIKINDQQKIIFQQDYWDPANGLYRSLPIFGGVYKWILPFKKVES</sequence>
<reference evidence="4 10" key="5">
    <citation type="submission" date="2017-05" db="EMBL/GenBank/DDBJ databases">
        <title>Draft genome sequence of MDR A. baumannii AB360.</title>
        <authorList>
            <person name="Wareham D.W."/>
            <person name="Bean D.C."/>
        </authorList>
    </citation>
    <scope>NUCLEOTIDE SEQUENCE [LARGE SCALE GENOMIC DNA]</scope>
    <source>
        <strain evidence="4 10">AB360</strain>
    </source>
</reference>
<reference evidence="3 9" key="4">
    <citation type="submission" date="2016-05" db="EMBL/GenBank/DDBJ databases">
        <title>The evolution of Acinetobacter baumannii in vivo.</title>
        <authorList>
            <person name="Hua X."/>
            <person name="Yu Y."/>
        </authorList>
    </citation>
    <scope>NUCLEOTIDE SEQUENCE [LARGE SCALE GENOMIC DNA]</scope>
    <source>
        <strain evidence="3 9">XH647</strain>
    </source>
</reference>
<dbReference type="EMBL" id="CP008706">
    <property type="protein sequence ID" value="AKA31255.1"/>
    <property type="molecule type" value="Genomic_DNA"/>
</dbReference>
<accession>A0A077GGA0</accession>
<evidence type="ECO:0000313" key="9">
    <source>
        <dbReference type="Proteomes" id="UP000179937"/>
    </source>
</evidence>
<dbReference type="Proteomes" id="UP000664966">
    <property type="component" value="Chromosome"/>
</dbReference>
<dbReference type="OMA" id="DYWDAAE"/>
<gene>
    <name evidence="3" type="ORF">A7M90_04035</name>
    <name evidence="2" type="ORF">ABR2091_2361</name>
    <name evidence="1" type="ORF">ABUW_1517</name>
    <name evidence="4" type="ORF">CBE85_07785</name>
    <name evidence="5" type="ORF">J6E47_06900</name>
    <name evidence="6" type="ORF">SAMEA104305318_03292</name>
</gene>
<evidence type="ECO:0000313" key="6">
    <source>
        <dbReference type="EMBL" id="SST29450.1"/>
    </source>
</evidence>
<dbReference type="KEGG" id="abaa:IX88_13560"/>
<dbReference type="InterPro" id="IPR032710">
    <property type="entry name" value="NTF2-like_dom_sf"/>
</dbReference>
<reference evidence="6 11" key="6">
    <citation type="submission" date="2018-07" db="EMBL/GenBank/DDBJ databases">
        <authorList>
            <consortium name="Pathogen Informatics"/>
        </authorList>
    </citation>
    <scope>NUCLEOTIDE SEQUENCE [LARGE SCALE GENOMIC DNA]</scope>
    <source>
        <strain evidence="6 11">4300STDY7045823</strain>
    </source>
</reference>
<reference evidence="2 8" key="3">
    <citation type="submission" date="2015-12" db="EMBL/GenBank/DDBJ databases">
        <authorList>
            <person name="Wibberg D."/>
        </authorList>
    </citation>
    <scope>NUCLEOTIDE SEQUENCE [LARGE SCALE GENOMIC DNA]</scope>
    <source>
        <strain evidence="2">R2091</strain>
    </source>
</reference>
<dbReference type="Proteomes" id="UP000179937">
    <property type="component" value="Unassembled WGS sequence"/>
</dbReference>
<dbReference type="EMBL" id="LN997846">
    <property type="protein sequence ID" value="CUW35763.1"/>
    <property type="molecule type" value="Genomic_DNA"/>
</dbReference>
<name>A0A077GGA0_ACIBA</name>
<dbReference type="RefSeq" id="WP_000692365.1">
    <property type="nucleotide sequence ID" value="NZ_AP014649.1"/>
</dbReference>
<reference evidence="1 7" key="1">
    <citation type="journal article" date="2015" name="J. Bacteriol.">
        <title>Resources for Genetic and Genomic Analysis of Emerging Pathogen Acinetobacter baumannii.</title>
        <authorList>
            <person name="Gallagher L.A."/>
            <person name="Ramage E."/>
            <person name="Weiss E.J."/>
            <person name="Radey M."/>
            <person name="Hayden H.S."/>
            <person name="Held K.G."/>
            <person name="Huse H.K."/>
            <person name="Zurawski D.V."/>
            <person name="Brittnacher M.J."/>
            <person name="Manoil C."/>
        </authorList>
    </citation>
    <scope>NUCLEOTIDE SEQUENCE [LARGE SCALE GENOMIC DNA]</scope>
    <source>
        <strain evidence="1 7">AB5075-UW</strain>
    </source>
</reference>